<reference evidence="3" key="1">
    <citation type="journal article" date="2018" name="Int. J. Syst. Evol. Microbiol.">
        <title>Jatrophihabitans telluris sp. nov., isolated from sediment soil of lava forest wetlands and the emended description of the genus Jatrophihabitans.</title>
        <authorList>
            <person name="Lee K.C."/>
            <person name="Suh M.K."/>
            <person name="Eom M.K."/>
            <person name="Kim K.K."/>
            <person name="Kim J.S."/>
            <person name="Kim D.S."/>
            <person name="Ko S.H."/>
            <person name="Shin Y.K."/>
            <person name="Lee J.S."/>
        </authorList>
    </citation>
    <scope>NUCLEOTIDE SEQUENCE</scope>
    <source>
        <strain evidence="3">N237</strain>
    </source>
</reference>
<dbReference type="InterPro" id="IPR035940">
    <property type="entry name" value="CAP_sf"/>
</dbReference>
<reference evidence="3" key="2">
    <citation type="submission" date="2022-05" db="EMBL/GenBank/DDBJ databases">
        <authorList>
            <person name="Kim J.-S."/>
            <person name="Lee K."/>
            <person name="Suh M."/>
            <person name="Eom M."/>
            <person name="Kim J.-S."/>
            <person name="Kim D.-S."/>
            <person name="Ko S.-H."/>
            <person name="Shin Y."/>
            <person name="Lee J.-S."/>
        </authorList>
    </citation>
    <scope>NUCLEOTIDE SEQUENCE</scope>
    <source>
        <strain evidence="3">N237</strain>
    </source>
</reference>
<feature type="domain" description="SCP" evidence="2">
    <location>
        <begin position="207"/>
        <end position="334"/>
    </location>
</feature>
<dbReference type="Pfam" id="PF00188">
    <property type="entry name" value="CAP"/>
    <property type="match status" value="1"/>
</dbReference>
<dbReference type="InterPro" id="IPR014044">
    <property type="entry name" value="CAP_dom"/>
</dbReference>
<evidence type="ECO:0000313" key="3">
    <source>
        <dbReference type="EMBL" id="UQX88948.1"/>
    </source>
</evidence>
<evidence type="ECO:0000313" key="4">
    <source>
        <dbReference type="Proteomes" id="UP001056336"/>
    </source>
</evidence>
<feature type="region of interest" description="Disordered" evidence="1">
    <location>
        <begin position="47"/>
        <end position="84"/>
    </location>
</feature>
<evidence type="ECO:0000259" key="2">
    <source>
        <dbReference type="Pfam" id="PF00188"/>
    </source>
</evidence>
<feature type="compositionally biased region" description="Polar residues" evidence="1">
    <location>
        <begin position="139"/>
        <end position="154"/>
    </location>
</feature>
<dbReference type="EMBL" id="CP097332">
    <property type="protein sequence ID" value="UQX88948.1"/>
    <property type="molecule type" value="Genomic_DNA"/>
</dbReference>
<dbReference type="PANTHER" id="PTHR31157">
    <property type="entry name" value="SCP DOMAIN-CONTAINING PROTEIN"/>
    <property type="match status" value="1"/>
</dbReference>
<gene>
    <name evidence="3" type="ORF">M6D93_02860</name>
</gene>
<name>A0ABY4R032_9ACTN</name>
<keyword evidence="4" id="KW-1185">Reference proteome</keyword>
<dbReference type="Proteomes" id="UP001056336">
    <property type="component" value="Chromosome"/>
</dbReference>
<dbReference type="RefSeq" id="WP_249772842.1">
    <property type="nucleotide sequence ID" value="NZ_CP097332.1"/>
</dbReference>
<proteinExistence type="predicted"/>
<accession>A0ABY4R032</accession>
<dbReference type="PANTHER" id="PTHR31157:SF1">
    <property type="entry name" value="SCP DOMAIN-CONTAINING PROTEIN"/>
    <property type="match status" value="1"/>
</dbReference>
<feature type="compositionally biased region" description="Low complexity" evidence="1">
    <location>
        <begin position="103"/>
        <end position="114"/>
    </location>
</feature>
<sequence>MHAHAGRLLAGSAAVICGLSLIGTAITRRDDNRRPVMVPHLGRTNRAIAGGPQWPAAPESPGVSGGIAGVPPTRGPLARTPSSSAASATASAAASSAASSAAATIPPSSAGSTPQTPRVPAGPSGHRPTPGSVNPMPGTGSTTPVRAGSTQASAPYQPPSRVAPSRVAPSSVPVPMPMPMPTAQRPVSRVPRASATQLNAAARSVIDAINRSRIQHGRPVLRVDARLVASAHEHNLTMARAGVMSHQLPNEASLGRRISDVGIRWGYVEENIGWSSGGKDGGTRQALGLQDAMMAEGPPPAGQGNHYSNVLSPAVNSVGIDVSYDPALDRIWLTEDFAQQ</sequence>
<protein>
    <submittedName>
        <fullName evidence="3">CAP domain-containing protein</fullName>
    </submittedName>
</protein>
<feature type="region of interest" description="Disordered" evidence="1">
    <location>
        <begin position="103"/>
        <end position="186"/>
    </location>
</feature>
<evidence type="ECO:0000256" key="1">
    <source>
        <dbReference type="SAM" id="MobiDB-lite"/>
    </source>
</evidence>
<dbReference type="SUPFAM" id="SSF55797">
    <property type="entry name" value="PR-1-like"/>
    <property type="match status" value="1"/>
</dbReference>
<dbReference type="Gene3D" id="3.40.33.10">
    <property type="entry name" value="CAP"/>
    <property type="match status" value="1"/>
</dbReference>
<feature type="compositionally biased region" description="Low complexity" evidence="1">
    <location>
        <begin position="159"/>
        <end position="171"/>
    </location>
</feature>
<organism evidence="3 4">
    <name type="scientific">Jatrophihabitans telluris</name>
    <dbReference type="NCBI Taxonomy" id="2038343"/>
    <lineage>
        <taxon>Bacteria</taxon>
        <taxon>Bacillati</taxon>
        <taxon>Actinomycetota</taxon>
        <taxon>Actinomycetes</taxon>
        <taxon>Jatrophihabitantales</taxon>
        <taxon>Jatrophihabitantaceae</taxon>
        <taxon>Jatrophihabitans</taxon>
    </lineage>
</organism>
<dbReference type="CDD" id="cd05379">
    <property type="entry name" value="CAP_bacterial"/>
    <property type="match status" value="1"/>
</dbReference>